<keyword evidence="3" id="KW-1185">Reference proteome</keyword>
<protein>
    <submittedName>
        <fullName evidence="2">DUF4097 family beta strand repeat-containing protein</fullName>
    </submittedName>
</protein>
<evidence type="ECO:0000313" key="3">
    <source>
        <dbReference type="Proteomes" id="UP001597478"/>
    </source>
</evidence>
<accession>A0ABW5WFX8</accession>
<organism evidence="2 3">
    <name type="scientific">Prauserella oleivorans</name>
    <dbReference type="NCBI Taxonomy" id="1478153"/>
    <lineage>
        <taxon>Bacteria</taxon>
        <taxon>Bacillati</taxon>
        <taxon>Actinomycetota</taxon>
        <taxon>Actinomycetes</taxon>
        <taxon>Pseudonocardiales</taxon>
        <taxon>Pseudonocardiaceae</taxon>
        <taxon>Prauserella</taxon>
    </lineage>
</organism>
<dbReference type="Proteomes" id="UP001597478">
    <property type="component" value="Unassembled WGS sequence"/>
</dbReference>
<dbReference type="InterPro" id="IPR025164">
    <property type="entry name" value="Toastrack_DUF4097"/>
</dbReference>
<dbReference type="EMBL" id="JBHUOF010000049">
    <property type="protein sequence ID" value="MFD2802742.1"/>
    <property type="molecule type" value="Genomic_DNA"/>
</dbReference>
<feature type="domain" description="DUF4097" evidence="1">
    <location>
        <begin position="115"/>
        <end position="255"/>
    </location>
</feature>
<proteinExistence type="predicted"/>
<gene>
    <name evidence="2" type="ORF">ACFS2C_25450</name>
</gene>
<evidence type="ECO:0000259" key="1">
    <source>
        <dbReference type="Pfam" id="PF13349"/>
    </source>
</evidence>
<evidence type="ECO:0000313" key="2">
    <source>
        <dbReference type="EMBL" id="MFD2802742.1"/>
    </source>
</evidence>
<sequence>MARTGLAVGGVALILVGAGIAFGWVWPSSAEATETVTERVTRIELATDSGDVRIRVDPDARATTVGQSLTYRWGRHDNAYVVLGSTLRLHGCGDWCSVDYDVVVPPGTAVSGAGDSGDLTLEGVASVDVLTGSGDVTVHDVAGPVAVGADSGNVELHRLSGTVRVEGDSGNIQGEELAAPVEATMSSGDVTLALTAPRSVTASVESGNIDLSVPEGAYRVEGDTESGERNIDVVVDGSSPNTLDLNASSGDITVRGK</sequence>
<dbReference type="RefSeq" id="WP_377395993.1">
    <property type="nucleotide sequence ID" value="NZ_JBHSAN010000054.1"/>
</dbReference>
<name>A0ABW5WFX8_9PSEU</name>
<dbReference type="Pfam" id="PF13349">
    <property type="entry name" value="DUF4097"/>
    <property type="match status" value="1"/>
</dbReference>
<comment type="caution">
    <text evidence="2">The sequence shown here is derived from an EMBL/GenBank/DDBJ whole genome shotgun (WGS) entry which is preliminary data.</text>
</comment>
<reference evidence="3" key="1">
    <citation type="journal article" date="2019" name="Int. J. Syst. Evol. Microbiol.">
        <title>The Global Catalogue of Microorganisms (GCM) 10K type strain sequencing project: providing services to taxonomists for standard genome sequencing and annotation.</title>
        <authorList>
            <consortium name="The Broad Institute Genomics Platform"/>
            <consortium name="The Broad Institute Genome Sequencing Center for Infectious Disease"/>
            <person name="Wu L."/>
            <person name="Ma J."/>
        </authorList>
    </citation>
    <scope>NUCLEOTIDE SEQUENCE [LARGE SCALE GENOMIC DNA]</scope>
    <source>
        <strain evidence="3">IBRC-M 10906</strain>
    </source>
</reference>